<keyword evidence="2" id="KW-1185">Reference proteome</keyword>
<dbReference type="AlphaFoldDB" id="A0A6P5JDQ3"/>
<name>A0A6P5JDQ3_PHACI</name>
<dbReference type="Proteomes" id="UP000515140">
    <property type="component" value="Unplaced"/>
</dbReference>
<reference evidence="3" key="1">
    <citation type="submission" date="2025-08" db="UniProtKB">
        <authorList>
            <consortium name="RefSeq"/>
        </authorList>
    </citation>
    <scope>IDENTIFICATION</scope>
    <source>
        <tissue evidence="3">Spleen</tissue>
    </source>
</reference>
<evidence type="ECO:0000313" key="3">
    <source>
        <dbReference type="RefSeq" id="XP_020832417.1"/>
    </source>
</evidence>
<feature type="compositionally biased region" description="Basic and acidic residues" evidence="1">
    <location>
        <begin position="186"/>
        <end position="196"/>
    </location>
</feature>
<dbReference type="GeneID" id="110201236"/>
<sequence length="283" mass="31478">MSEPPNNMAPSPCLRLPSSQRLSMSQQEKASLLCSSVNFQYQRATVAPIRLIPGPSLFSLPPVSVRRKDGSHPPQEATKMEGKMQTERRPARTWEGRAAKAGPNWGRLEVELTRLSNLSNVEGKAAPQTEMAKAGEELGLRGDRIRTVLDTSMTGTSTYVLIYPYGHAVTCRAALAEHRSAEHNFKDGTHQEEWRVQDPPSGHAHTSGEGQGLRRYHQVGRRMKKRQHPGVQGEPGRAYVHMATPNYTRQTQANLGERHQRLGGGRWCEEAEAEAEAPCRSWS</sequence>
<feature type="region of interest" description="Disordered" evidence="1">
    <location>
        <begin position="65"/>
        <end position="93"/>
    </location>
</feature>
<feature type="region of interest" description="Disordered" evidence="1">
    <location>
        <begin position="186"/>
        <end position="214"/>
    </location>
</feature>
<dbReference type="InParanoid" id="A0A6P5JDQ3"/>
<feature type="region of interest" description="Disordered" evidence="1">
    <location>
        <begin position="219"/>
        <end position="238"/>
    </location>
</feature>
<accession>A0A6P5JDQ3</accession>
<feature type="compositionally biased region" description="Basic and acidic residues" evidence="1">
    <location>
        <begin position="78"/>
        <end position="93"/>
    </location>
</feature>
<dbReference type="RefSeq" id="XP_020832417.1">
    <property type="nucleotide sequence ID" value="XM_020976758.1"/>
</dbReference>
<feature type="compositionally biased region" description="Basic residues" evidence="1">
    <location>
        <begin position="219"/>
        <end position="228"/>
    </location>
</feature>
<protein>
    <submittedName>
        <fullName evidence="3">Uncharacterized protein LOC110201236</fullName>
    </submittedName>
</protein>
<evidence type="ECO:0000313" key="2">
    <source>
        <dbReference type="Proteomes" id="UP000515140"/>
    </source>
</evidence>
<evidence type="ECO:0000256" key="1">
    <source>
        <dbReference type="SAM" id="MobiDB-lite"/>
    </source>
</evidence>
<feature type="region of interest" description="Disordered" evidence="1">
    <location>
        <begin position="1"/>
        <end position="22"/>
    </location>
</feature>
<organism evidence="2 3">
    <name type="scientific">Phascolarctos cinereus</name>
    <name type="common">Koala</name>
    <dbReference type="NCBI Taxonomy" id="38626"/>
    <lineage>
        <taxon>Eukaryota</taxon>
        <taxon>Metazoa</taxon>
        <taxon>Chordata</taxon>
        <taxon>Craniata</taxon>
        <taxon>Vertebrata</taxon>
        <taxon>Euteleostomi</taxon>
        <taxon>Mammalia</taxon>
        <taxon>Metatheria</taxon>
        <taxon>Diprotodontia</taxon>
        <taxon>Phascolarctidae</taxon>
        <taxon>Phascolarctos</taxon>
    </lineage>
</organism>
<dbReference type="KEGG" id="pcw:110201236"/>
<gene>
    <name evidence="3" type="primary">LOC110201236</name>
</gene>
<proteinExistence type="predicted"/>